<dbReference type="Proteomes" id="UP000628984">
    <property type="component" value="Unassembled WGS sequence"/>
</dbReference>
<dbReference type="NCBIfam" id="TIGR01509">
    <property type="entry name" value="HAD-SF-IA-v3"/>
    <property type="match status" value="1"/>
</dbReference>
<keyword evidence="4" id="KW-0460">Magnesium</keyword>
<dbReference type="InterPro" id="IPR023214">
    <property type="entry name" value="HAD_sf"/>
</dbReference>
<sequence>MIRLVIFDFDGVIADSESIALEELGRILAEHGLLMDQPTLMDRFLGASLASIVAVLQAETGQVVGDAFRRTWHDRLFARYRRELLPVPGIVGLLDALDAAGIDYCIASGSSPGRLALALDCLGLAARFARRAFSAEEVPMGKPAPDLMFHAAARRGVPPADCLVVEDAVAGVRAARAAGMRVIGFLGGSHLAQSQDRQGRALIAHGAEALVLSHAALALRIGLSESGQKKLS</sequence>
<evidence type="ECO:0000256" key="1">
    <source>
        <dbReference type="ARBA" id="ARBA00001946"/>
    </source>
</evidence>
<dbReference type="Gene3D" id="3.40.50.1000">
    <property type="entry name" value="HAD superfamily/HAD-like"/>
    <property type="match status" value="1"/>
</dbReference>
<dbReference type="GO" id="GO:0003824">
    <property type="term" value="F:catalytic activity"/>
    <property type="evidence" value="ECO:0007669"/>
    <property type="project" value="UniProtKB-ARBA"/>
</dbReference>
<reference evidence="5" key="2">
    <citation type="submission" date="2020-09" db="EMBL/GenBank/DDBJ databases">
        <authorList>
            <person name="Sun Q."/>
            <person name="Kim S."/>
        </authorList>
    </citation>
    <scope>NUCLEOTIDE SEQUENCE</scope>
    <source>
        <strain evidence="5">KCTC 23714</strain>
    </source>
</reference>
<organism evidence="5 6">
    <name type="scientific">Gemmobacter lanyuensis</name>
    <dbReference type="NCBI Taxonomy" id="1054497"/>
    <lineage>
        <taxon>Bacteria</taxon>
        <taxon>Pseudomonadati</taxon>
        <taxon>Pseudomonadota</taxon>
        <taxon>Alphaproteobacteria</taxon>
        <taxon>Rhodobacterales</taxon>
        <taxon>Paracoccaceae</taxon>
        <taxon>Gemmobacter</taxon>
    </lineage>
</organism>
<dbReference type="RefSeq" id="WP_189635047.1">
    <property type="nucleotide sequence ID" value="NZ_BMYQ01000015.1"/>
</dbReference>
<keyword evidence="6" id="KW-1185">Reference proteome</keyword>
<dbReference type="SFLD" id="SFLDG01135">
    <property type="entry name" value="C1.5.6:_HAD__Beta-PGM__Phospha"/>
    <property type="match status" value="1"/>
</dbReference>
<dbReference type="InterPro" id="IPR051600">
    <property type="entry name" value="Beta-PGM-like"/>
</dbReference>
<keyword evidence="3" id="KW-0479">Metal-binding</keyword>
<dbReference type="InterPro" id="IPR036412">
    <property type="entry name" value="HAD-like_sf"/>
</dbReference>
<dbReference type="PANTHER" id="PTHR46193">
    <property type="entry name" value="6-PHOSPHOGLUCONATE PHOSPHATASE"/>
    <property type="match status" value="1"/>
</dbReference>
<gene>
    <name evidence="5" type="ORF">GCM10011452_33630</name>
</gene>
<dbReference type="InterPro" id="IPR006439">
    <property type="entry name" value="HAD-SF_hydro_IA"/>
</dbReference>
<dbReference type="GO" id="GO:0046872">
    <property type="term" value="F:metal ion binding"/>
    <property type="evidence" value="ECO:0007669"/>
    <property type="project" value="UniProtKB-KW"/>
</dbReference>
<evidence type="ECO:0000256" key="4">
    <source>
        <dbReference type="ARBA" id="ARBA00022842"/>
    </source>
</evidence>
<protein>
    <submittedName>
        <fullName evidence="5">Haloacid dehalogenase</fullName>
    </submittedName>
</protein>
<evidence type="ECO:0000313" key="5">
    <source>
        <dbReference type="EMBL" id="GGW42643.1"/>
    </source>
</evidence>
<dbReference type="Pfam" id="PF00702">
    <property type="entry name" value="Hydrolase"/>
    <property type="match status" value="1"/>
</dbReference>
<name>A0A918MPF8_9RHOB</name>
<evidence type="ECO:0000313" key="6">
    <source>
        <dbReference type="Proteomes" id="UP000628984"/>
    </source>
</evidence>
<dbReference type="SUPFAM" id="SSF56784">
    <property type="entry name" value="HAD-like"/>
    <property type="match status" value="1"/>
</dbReference>
<dbReference type="SFLD" id="SFLDS00003">
    <property type="entry name" value="Haloacid_Dehalogenase"/>
    <property type="match status" value="1"/>
</dbReference>
<comment type="similarity">
    <text evidence="2">Belongs to the HAD-like hydrolase superfamily. CbbY/CbbZ/Gph/YieH family.</text>
</comment>
<dbReference type="Gene3D" id="1.10.150.240">
    <property type="entry name" value="Putative phosphatase, domain 2"/>
    <property type="match status" value="1"/>
</dbReference>
<evidence type="ECO:0000256" key="3">
    <source>
        <dbReference type="ARBA" id="ARBA00022723"/>
    </source>
</evidence>
<comment type="cofactor">
    <cofactor evidence="1">
        <name>Mg(2+)</name>
        <dbReference type="ChEBI" id="CHEBI:18420"/>
    </cofactor>
</comment>
<dbReference type="EMBL" id="BMYQ01000015">
    <property type="protein sequence ID" value="GGW42643.1"/>
    <property type="molecule type" value="Genomic_DNA"/>
</dbReference>
<dbReference type="PANTHER" id="PTHR46193:SF10">
    <property type="entry name" value="6-PHOSPHOGLUCONATE PHOSPHATASE"/>
    <property type="match status" value="1"/>
</dbReference>
<reference evidence="5" key="1">
    <citation type="journal article" date="2014" name="Int. J. Syst. Evol. Microbiol.">
        <title>Complete genome sequence of Corynebacterium casei LMG S-19264T (=DSM 44701T), isolated from a smear-ripened cheese.</title>
        <authorList>
            <consortium name="US DOE Joint Genome Institute (JGI-PGF)"/>
            <person name="Walter F."/>
            <person name="Albersmeier A."/>
            <person name="Kalinowski J."/>
            <person name="Ruckert C."/>
        </authorList>
    </citation>
    <scope>NUCLEOTIDE SEQUENCE</scope>
    <source>
        <strain evidence="5">KCTC 23714</strain>
    </source>
</reference>
<proteinExistence type="inferred from homology"/>
<accession>A0A918MPF8</accession>
<dbReference type="SFLD" id="SFLDG01129">
    <property type="entry name" value="C1.5:_HAD__Beta-PGM__Phosphata"/>
    <property type="match status" value="1"/>
</dbReference>
<comment type="caution">
    <text evidence="5">The sequence shown here is derived from an EMBL/GenBank/DDBJ whole genome shotgun (WGS) entry which is preliminary data.</text>
</comment>
<dbReference type="AlphaFoldDB" id="A0A918MPF8"/>
<evidence type="ECO:0000256" key="2">
    <source>
        <dbReference type="ARBA" id="ARBA00006171"/>
    </source>
</evidence>
<dbReference type="InterPro" id="IPR023198">
    <property type="entry name" value="PGP-like_dom2"/>
</dbReference>